<evidence type="ECO:0000313" key="4">
    <source>
        <dbReference type="Proteomes" id="UP000013911"/>
    </source>
</evidence>
<dbReference type="OrthoDB" id="2735186at2"/>
<dbReference type="PATRIC" id="fig|1285586.5.peg.1061"/>
<dbReference type="EMBL" id="AQPX01000008">
    <property type="protein sequence ID" value="EON74042.1"/>
    <property type="molecule type" value="Genomic_DNA"/>
</dbReference>
<feature type="compositionally biased region" description="Basic and acidic residues" evidence="1">
    <location>
        <begin position="50"/>
        <end position="64"/>
    </location>
</feature>
<protein>
    <recommendedName>
        <fullName evidence="5">Lipoprotein</fullName>
    </recommendedName>
</protein>
<feature type="compositionally biased region" description="Polar residues" evidence="1">
    <location>
        <begin position="81"/>
        <end position="93"/>
    </location>
</feature>
<evidence type="ECO:0008006" key="5">
    <source>
        <dbReference type="Google" id="ProtNLM"/>
    </source>
</evidence>
<gene>
    <name evidence="3" type="ORF">H131_05244</name>
</gene>
<evidence type="ECO:0000313" key="3">
    <source>
        <dbReference type="EMBL" id="EON74042.1"/>
    </source>
</evidence>
<evidence type="ECO:0000256" key="2">
    <source>
        <dbReference type="SAM" id="SignalP"/>
    </source>
</evidence>
<dbReference type="RefSeq" id="WP_010858011.1">
    <property type="nucleotide sequence ID" value="NZ_KB933398.1"/>
</dbReference>
<feature type="compositionally biased region" description="Basic and acidic residues" evidence="1">
    <location>
        <begin position="122"/>
        <end position="136"/>
    </location>
</feature>
<keyword evidence="2" id="KW-0732">Signal</keyword>
<accession>R7ZIV4</accession>
<feature type="region of interest" description="Disordered" evidence="1">
    <location>
        <begin position="46"/>
        <end position="136"/>
    </location>
</feature>
<feature type="signal peptide" evidence="2">
    <location>
        <begin position="1"/>
        <end position="25"/>
    </location>
</feature>
<dbReference type="Proteomes" id="UP000013911">
    <property type="component" value="Unassembled WGS sequence"/>
</dbReference>
<dbReference type="HOGENOM" id="CLU_133196_0_0_9"/>
<feature type="chain" id="PRO_5039624411" description="Lipoprotein" evidence="2">
    <location>
        <begin position="26"/>
        <end position="136"/>
    </location>
</feature>
<name>R7ZIV4_LYSSH</name>
<sequence>MWKMSFFTMILATVFLGGCNWGNNAADETPMEDTRNDIREGVNDVEDAIDPDRNDDVYDRDVNGDRGTVNDNNVIPDATAPGTNADMNGTNGVDNAPNANGVDRNNNNMNGTNGVNNEDIIEDNKDIKDRDNLDNR</sequence>
<proteinExistence type="predicted"/>
<feature type="compositionally biased region" description="Low complexity" evidence="1">
    <location>
        <begin position="95"/>
        <end position="118"/>
    </location>
</feature>
<dbReference type="eggNOG" id="ENOG5032DX2">
    <property type="taxonomic scope" value="Bacteria"/>
</dbReference>
<reference evidence="3 4" key="1">
    <citation type="submission" date="2013-04" db="EMBL/GenBank/DDBJ databases">
        <title>Draft genome of the heavy metal tolerant bacterium Lysinibacillus sphaericus strain OT4b.31.</title>
        <authorList>
            <person name="Pena-Montenegro T.D."/>
            <person name="Dussan J."/>
        </authorList>
    </citation>
    <scope>NUCLEOTIDE SEQUENCE [LARGE SCALE GENOMIC DNA]</scope>
    <source>
        <strain evidence="3 4">OT4b.31</strain>
    </source>
</reference>
<comment type="caution">
    <text evidence="3">The sequence shown here is derived from an EMBL/GenBank/DDBJ whole genome shotgun (WGS) entry which is preliminary data.</text>
</comment>
<dbReference type="AlphaFoldDB" id="R7ZIV4"/>
<dbReference type="PROSITE" id="PS51257">
    <property type="entry name" value="PROKAR_LIPOPROTEIN"/>
    <property type="match status" value="1"/>
</dbReference>
<evidence type="ECO:0000256" key="1">
    <source>
        <dbReference type="SAM" id="MobiDB-lite"/>
    </source>
</evidence>
<organism evidence="3 4">
    <name type="scientific">Lysinibacillus sphaericus OT4b.31</name>
    <dbReference type="NCBI Taxonomy" id="1285586"/>
    <lineage>
        <taxon>Bacteria</taxon>
        <taxon>Bacillati</taxon>
        <taxon>Bacillota</taxon>
        <taxon>Bacilli</taxon>
        <taxon>Bacillales</taxon>
        <taxon>Bacillaceae</taxon>
        <taxon>Lysinibacillus</taxon>
    </lineage>
</organism>